<evidence type="ECO:0000313" key="9">
    <source>
        <dbReference type="EMBL" id="CAB4664660.1"/>
    </source>
</evidence>
<evidence type="ECO:0000256" key="6">
    <source>
        <dbReference type="ARBA" id="ARBA00023277"/>
    </source>
</evidence>
<keyword evidence="3" id="KW-0547">Nucleotide-binding</keyword>
<evidence type="ECO:0000256" key="2">
    <source>
        <dbReference type="ARBA" id="ARBA00022679"/>
    </source>
</evidence>
<evidence type="ECO:0000259" key="8">
    <source>
        <dbReference type="Pfam" id="PF17042"/>
    </source>
</evidence>
<dbReference type="SUPFAM" id="SSF142764">
    <property type="entry name" value="YgbK-like"/>
    <property type="match status" value="1"/>
</dbReference>
<keyword evidence="4" id="KW-0418">Kinase</keyword>
<feature type="domain" description="Four-carbon acid sugar kinase N-terminal" evidence="7">
    <location>
        <begin position="44"/>
        <end position="284"/>
    </location>
</feature>
<comment type="similarity">
    <text evidence="1">Belongs to the four-carbon acid sugar kinase family.</text>
</comment>
<proteinExistence type="inferred from homology"/>
<evidence type="ECO:0000256" key="5">
    <source>
        <dbReference type="ARBA" id="ARBA00022840"/>
    </source>
</evidence>
<dbReference type="GO" id="GO:0005524">
    <property type="term" value="F:ATP binding"/>
    <property type="evidence" value="ECO:0007669"/>
    <property type="project" value="UniProtKB-KW"/>
</dbReference>
<evidence type="ECO:0000259" key="7">
    <source>
        <dbReference type="Pfam" id="PF07005"/>
    </source>
</evidence>
<evidence type="ECO:0000256" key="4">
    <source>
        <dbReference type="ARBA" id="ARBA00022777"/>
    </source>
</evidence>
<dbReference type="Gene3D" id="3.40.50.10840">
    <property type="entry name" value="Putative sugar-binding, N-terminal domain"/>
    <property type="match status" value="1"/>
</dbReference>
<dbReference type="Pfam" id="PF17042">
    <property type="entry name" value="NBD_C"/>
    <property type="match status" value="1"/>
</dbReference>
<reference evidence="9" key="1">
    <citation type="submission" date="2020-05" db="EMBL/GenBank/DDBJ databases">
        <authorList>
            <person name="Chiriac C."/>
            <person name="Salcher M."/>
            <person name="Ghai R."/>
            <person name="Kavagutti S V."/>
        </authorList>
    </citation>
    <scope>NUCLEOTIDE SEQUENCE</scope>
</reference>
<keyword evidence="6" id="KW-0119">Carbohydrate metabolism</keyword>
<dbReference type="Pfam" id="PF07005">
    <property type="entry name" value="SBD_N"/>
    <property type="match status" value="1"/>
</dbReference>
<dbReference type="InterPro" id="IPR042213">
    <property type="entry name" value="NBD_C_sf"/>
</dbReference>
<evidence type="ECO:0000256" key="1">
    <source>
        <dbReference type="ARBA" id="ARBA00005715"/>
    </source>
</evidence>
<accession>A0A6J6LS29</accession>
<dbReference type="EMBL" id="CAEZWW010000019">
    <property type="protein sequence ID" value="CAB4664660.1"/>
    <property type="molecule type" value="Genomic_DNA"/>
</dbReference>
<protein>
    <submittedName>
        <fullName evidence="9">Unannotated protein</fullName>
    </submittedName>
</protein>
<evidence type="ECO:0000256" key="3">
    <source>
        <dbReference type="ARBA" id="ARBA00022741"/>
    </source>
</evidence>
<dbReference type="Gene3D" id="3.40.980.20">
    <property type="entry name" value="Four-carbon acid sugar kinase, nucleotide binding domain"/>
    <property type="match status" value="1"/>
</dbReference>
<keyword evidence="2" id="KW-0808">Transferase</keyword>
<dbReference type="GO" id="GO:0016301">
    <property type="term" value="F:kinase activity"/>
    <property type="evidence" value="ECO:0007669"/>
    <property type="project" value="UniProtKB-KW"/>
</dbReference>
<feature type="domain" description="Four-carbon acid sugar kinase nucleotide binding" evidence="8">
    <location>
        <begin position="314"/>
        <end position="479"/>
    </location>
</feature>
<dbReference type="InterPro" id="IPR010737">
    <property type="entry name" value="4-carb_acid_sugar_kinase_N"/>
</dbReference>
<keyword evidence="5" id="KW-0067">ATP-binding</keyword>
<sequence length="488" mass="52008">MTPSEPAVGTVGAFESLKVPPRNPAAGATGEIQEFLATNRYFTVVLDDDPTGSQAVHGIDVVLIPEAGEVVRALREGNGSCFVLTNTRSLPEGEAIELTSNLVRNILELLREDNVVVRFVSRSDSTLRGHVIAEIAVLEKAQVQSTGQGFQAILFAPAFIEAARMTAGDTHWAKVSGEMRPVAETEYSKDSSFGYANSDLRDFLEEKSKGSIKSADVASLSLEVIRLGGPDAVAEILLGVPAGSWVIVNAIDYSDLEIVALGVTRAERLGGTFVFRSGPSFVKPLLGIETVPPVTKEVIWAGLPPRPDTNSRGLVMVGSHTALSTSQMDSLLNNRSVNHLVVDVAQLLVNGAGRLEYVNEVAKQAIESLRENITLISTSRTVVPGADIAENLDIARSVSAGMSHILQLIAAHFPEWVIAKGGITSHDLAVHGLGFTRARVLGQSYPGNISVFRPLVASSDCQSIPYIVFPGNVGDENTLTRAVEILEG</sequence>
<dbReference type="InterPro" id="IPR031475">
    <property type="entry name" value="NBD_C"/>
</dbReference>
<dbReference type="AlphaFoldDB" id="A0A6J6LS29"/>
<dbReference type="InterPro" id="IPR037051">
    <property type="entry name" value="4-carb_acid_sugar_kinase_N_sf"/>
</dbReference>
<name>A0A6J6LS29_9ZZZZ</name>
<gene>
    <name evidence="9" type="ORF">UFOPK2310_00281</name>
</gene>
<organism evidence="9">
    <name type="scientific">freshwater metagenome</name>
    <dbReference type="NCBI Taxonomy" id="449393"/>
    <lineage>
        <taxon>unclassified sequences</taxon>
        <taxon>metagenomes</taxon>
        <taxon>ecological metagenomes</taxon>
    </lineage>
</organism>